<keyword evidence="5" id="KW-0175">Coiled coil</keyword>
<protein>
    <recommendedName>
        <fullName evidence="7">BZIP domain-containing protein</fullName>
    </recommendedName>
</protein>
<keyword evidence="9" id="KW-1185">Reference proteome</keyword>
<keyword evidence="4" id="KW-0539">Nucleus</keyword>
<evidence type="ECO:0000313" key="8">
    <source>
        <dbReference type="EMBL" id="KAH7377254.1"/>
    </source>
</evidence>
<dbReference type="InterPro" id="IPR046347">
    <property type="entry name" value="bZIP_sf"/>
</dbReference>
<proteinExistence type="predicted"/>
<name>A0A8K0XA63_9PEZI</name>
<evidence type="ECO:0000256" key="6">
    <source>
        <dbReference type="SAM" id="MobiDB-lite"/>
    </source>
</evidence>
<evidence type="ECO:0000256" key="2">
    <source>
        <dbReference type="ARBA" id="ARBA00023015"/>
    </source>
</evidence>
<accession>A0A8K0XA63</accession>
<keyword evidence="2" id="KW-0805">Transcription regulation</keyword>
<dbReference type="GO" id="GO:0005634">
    <property type="term" value="C:nucleus"/>
    <property type="evidence" value="ECO:0007669"/>
    <property type="project" value="UniProtKB-SubCell"/>
</dbReference>
<reference evidence="8" key="1">
    <citation type="journal article" date="2021" name="Nat. Commun.">
        <title>Genetic determinants of endophytism in the Arabidopsis root mycobiome.</title>
        <authorList>
            <person name="Mesny F."/>
            <person name="Miyauchi S."/>
            <person name="Thiergart T."/>
            <person name="Pickel B."/>
            <person name="Atanasova L."/>
            <person name="Karlsson M."/>
            <person name="Huettel B."/>
            <person name="Barry K.W."/>
            <person name="Haridas S."/>
            <person name="Chen C."/>
            <person name="Bauer D."/>
            <person name="Andreopoulos W."/>
            <person name="Pangilinan J."/>
            <person name="LaButti K."/>
            <person name="Riley R."/>
            <person name="Lipzen A."/>
            <person name="Clum A."/>
            <person name="Drula E."/>
            <person name="Henrissat B."/>
            <person name="Kohler A."/>
            <person name="Grigoriev I.V."/>
            <person name="Martin F.M."/>
            <person name="Hacquard S."/>
        </authorList>
    </citation>
    <scope>NUCLEOTIDE SEQUENCE</scope>
    <source>
        <strain evidence="8">MPI-CAGE-AT-0016</strain>
    </source>
</reference>
<feature type="coiled-coil region" evidence="5">
    <location>
        <begin position="197"/>
        <end position="224"/>
    </location>
</feature>
<dbReference type="GO" id="GO:0003700">
    <property type="term" value="F:DNA-binding transcription factor activity"/>
    <property type="evidence" value="ECO:0007669"/>
    <property type="project" value="InterPro"/>
</dbReference>
<dbReference type="EMBL" id="JAGPXD010000001">
    <property type="protein sequence ID" value="KAH7377254.1"/>
    <property type="molecule type" value="Genomic_DNA"/>
</dbReference>
<evidence type="ECO:0000256" key="1">
    <source>
        <dbReference type="ARBA" id="ARBA00004123"/>
    </source>
</evidence>
<dbReference type="PROSITE" id="PS00036">
    <property type="entry name" value="BZIP_BASIC"/>
    <property type="match status" value="1"/>
</dbReference>
<keyword evidence="3" id="KW-0804">Transcription</keyword>
<evidence type="ECO:0000259" key="7">
    <source>
        <dbReference type="PROSITE" id="PS50217"/>
    </source>
</evidence>
<feature type="domain" description="BZIP" evidence="7">
    <location>
        <begin position="172"/>
        <end position="235"/>
    </location>
</feature>
<dbReference type="AlphaFoldDB" id="A0A8K0XA63"/>
<dbReference type="OrthoDB" id="295274at2759"/>
<dbReference type="PANTHER" id="PTHR19304">
    <property type="entry name" value="CYCLIC-AMP RESPONSE ELEMENT BINDING PROTEIN"/>
    <property type="match status" value="1"/>
</dbReference>
<dbReference type="PROSITE" id="PS50217">
    <property type="entry name" value="BZIP"/>
    <property type="match status" value="1"/>
</dbReference>
<dbReference type="InterPro" id="IPR051027">
    <property type="entry name" value="bZIP_transcription_factors"/>
</dbReference>
<dbReference type="Gene3D" id="1.20.5.170">
    <property type="match status" value="1"/>
</dbReference>
<evidence type="ECO:0000256" key="5">
    <source>
        <dbReference type="SAM" id="Coils"/>
    </source>
</evidence>
<dbReference type="Pfam" id="PF00170">
    <property type="entry name" value="bZIP_1"/>
    <property type="match status" value="1"/>
</dbReference>
<feature type="compositionally biased region" description="Basic residues" evidence="6">
    <location>
        <begin position="105"/>
        <end position="116"/>
    </location>
</feature>
<dbReference type="SMART" id="SM00338">
    <property type="entry name" value="BRLZ"/>
    <property type="match status" value="1"/>
</dbReference>
<gene>
    <name evidence="8" type="ORF">B0T11DRAFT_325027</name>
</gene>
<dbReference type="SUPFAM" id="SSF57959">
    <property type="entry name" value="Leucine zipper domain"/>
    <property type="match status" value="1"/>
</dbReference>
<evidence type="ECO:0000313" key="9">
    <source>
        <dbReference type="Proteomes" id="UP000813385"/>
    </source>
</evidence>
<evidence type="ECO:0000256" key="3">
    <source>
        <dbReference type="ARBA" id="ARBA00023163"/>
    </source>
</evidence>
<sequence length="297" mass="32732">MAQGDYHYPSTFGLGRGSDTSLSSYMQGAYPDNECWGIRYLPEQQHQNTTSNFWKNSFGTAGFMSLAQSTTDTTPIFPDQTDIPAKHIPATAASTSPSTPPPPTKRGRGRPRKNNRAPRPEKKANTSLPSSSTSQASSQELPTDNSRPEDNDDEPSFNLSLPEDASETRLPGAKLNRRRERNREAAQKCRTRKQHSTQKLVADVAAAEAINESLRQESKGLREETLLLKSMVLQHGECDCAYIQAYIKNAASRLALEDGGRLATLARSPGSRTTHEHQKQQQAAAFAADADEEFLIR</sequence>
<feature type="region of interest" description="Disordered" evidence="6">
    <location>
        <begin position="88"/>
        <end position="195"/>
    </location>
</feature>
<organism evidence="8 9">
    <name type="scientific">Plectosphaerella cucumerina</name>
    <dbReference type="NCBI Taxonomy" id="40658"/>
    <lineage>
        <taxon>Eukaryota</taxon>
        <taxon>Fungi</taxon>
        <taxon>Dikarya</taxon>
        <taxon>Ascomycota</taxon>
        <taxon>Pezizomycotina</taxon>
        <taxon>Sordariomycetes</taxon>
        <taxon>Hypocreomycetidae</taxon>
        <taxon>Glomerellales</taxon>
        <taxon>Plectosphaerellaceae</taxon>
        <taxon>Plectosphaerella</taxon>
    </lineage>
</organism>
<dbReference type="InterPro" id="IPR004827">
    <property type="entry name" value="bZIP"/>
</dbReference>
<comment type="subcellular location">
    <subcellularLocation>
        <location evidence="1">Nucleus</location>
    </subcellularLocation>
</comment>
<evidence type="ECO:0000256" key="4">
    <source>
        <dbReference type="ARBA" id="ARBA00023242"/>
    </source>
</evidence>
<comment type="caution">
    <text evidence="8">The sequence shown here is derived from an EMBL/GenBank/DDBJ whole genome shotgun (WGS) entry which is preliminary data.</text>
</comment>
<dbReference type="Proteomes" id="UP000813385">
    <property type="component" value="Unassembled WGS sequence"/>
</dbReference>
<feature type="compositionally biased region" description="Low complexity" evidence="6">
    <location>
        <begin position="126"/>
        <end position="142"/>
    </location>
</feature>